<protein>
    <submittedName>
        <fullName evidence="2">31457_t:CDS:1</fullName>
    </submittedName>
</protein>
<comment type="caution">
    <text evidence="2">The sequence shown here is derived from an EMBL/GenBank/DDBJ whole genome shotgun (WGS) entry which is preliminary data.</text>
</comment>
<reference evidence="2 3" key="1">
    <citation type="submission" date="2021-06" db="EMBL/GenBank/DDBJ databases">
        <authorList>
            <person name="Kallberg Y."/>
            <person name="Tangrot J."/>
            <person name="Rosling A."/>
        </authorList>
    </citation>
    <scope>NUCLEOTIDE SEQUENCE [LARGE SCALE GENOMIC DNA]</scope>
    <source>
        <strain evidence="2 3">120-4 pot B 10/14</strain>
    </source>
</reference>
<proteinExistence type="predicted"/>
<feature type="domain" description="Helitron helicase-like" evidence="1">
    <location>
        <begin position="8"/>
        <end position="132"/>
    </location>
</feature>
<dbReference type="Proteomes" id="UP000789901">
    <property type="component" value="Unassembled WGS sequence"/>
</dbReference>
<feature type="non-terminal residue" evidence="2">
    <location>
        <position position="1"/>
    </location>
</feature>
<feature type="non-terminal residue" evidence="2">
    <location>
        <position position="277"/>
    </location>
</feature>
<accession>A0ABN7VRA2</accession>
<organism evidence="2 3">
    <name type="scientific">Gigaspora margarita</name>
    <dbReference type="NCBI Taxonomy" id="4874"/>
    <lineage>
        <taxon>Eukaryota</taxon>
        <taxon>Fungi</taxon>
        <taxon>Fungi incertae sedis</taxon>
        <taxon>Mucoromycota</taxon>
        <taxon>Glomeromycotina</taxon>
        <taxon>Glomeromycetes</taxon>
        <taxon>Diversisporales</taxon>
        <taxon>Gigasporaceae</taxon>
        <taxon>Gigaspora</taxon>
    </lineage>
</organism>
<name>A0ABN7VRA2_GIGMA</name>
<evidence type="ECO:0000259" key="1">
    <source>
        <dbReference type="Pfam" id="PF14214"/>
    </source>
</evidence>
<dbReference type="InterPro" id="IPR025476">
    <property type="entry name" value="Helitron_helicase-like"/>
</dbReference>
<keyword evidence="3" id="KW-1185">Reference proteome</keyword>
<evidence type="ECO:0000313" key="3">
    <source>
        <dbReference type="Proteomes" id="UP000789901"/>
    </source>
</evidence>
<evidence type="ECO:0000313" key="2">
    <source>
        <dbReference type="EMBL" id="CAG8794800.1"/>
    </source>
</evidence>
<sequence>YQYHLLQKERFLLFGRLTSEYIVNIYSRIEEEHLNFILKEKIINQRKNKYRQTNITIEEDFRDEDNENEKINLHLSASFLGSKRWCLSHIALARCLGKPSFFITINTNPNWKEIHSQLQPGQNALEITPIIFHNTLSSALLLDWYFLCPSDPLFNKLKYTEYYENYILYPFTQNHIHKTNFIEKEHPNVPKKIVQKRTTNKITRIVLIAPGADKIFYLKNYQEQLKNNYSFAIEITLQKIASILAEHEHHMRDFGLPEPHTWTQEITAELQCYSDYI</sequence>
<dbReference type="Pfam" id="PF14214">
    <property type="entry name" value="Helitron_like_N"/>
    <property type="match status" value="1"/>
</dbReference>
<gene>
    <name evidence="2" type="ORF">GMARGA_LOCUS21854</name>
</gene>
<dbReference type="EMBL" id="CAJVQB010020572">
    <property type="protein sequence ID" value="CAG8794800.1"/>
    <property type="molecule type" value="Genomic_DNA"/>
</dbReference>